<reference evidence="2" key="1">
    <citation type="submission" date="2017-09" db="EMBL/GenBank/DDBJ databases">
        <title>Complete Genome Sequence of ansamitocin-producing Bacterium Actinosynnema pretiosum X47.</title>
        <authorList>
            <person name="Cao G."/>
            <person name="Zong G."/>
            <person name="Zhong C."/>
            <person name="Fu J."/>
        </authorList>
    </citation>
    <scope>NUCLEOTIDE SEQUENCE [LARGE SCALE GENOMIC DNA]</scope>
    <source>
        <strain evidence="2">X47</strain>
    </source>
</reference>
<feature type="region of interest" description="Disordered" evidence="1">
    <location>
        <begin position="115"/>
        <end position="301"/>
    </location>
</feature>
<feature type="compositionally biased region" description="Low complexity" evidence="1">
    <location>
        <begin position="747"/>
        <end position="766"/>
    </location>
</feature>
<feature type="compositionally biased region" description="Low complexity" evidence="1">
    <location>
        <begin position="636"/>
        <end position="663"/>
    </location>
</feature>
<evidence type="ECO:0000313" key="3">
    <source>
        <dbReference type="Proteomes" id="UP000218505"/>
    </source>
</evidence>
<dbReference type="KEGG" id="apre:CNX65_26830"/>
<feature type="compositionally biased region" description="Low complexity" evidence="1">
    <location>
        <begin position="115"/>
        <end position="132"/>
    </location>
</feature>
<feature type="compositionally biased region" description="Low complexity" evidence="1">
    <location>
        <begin position="361"/>
        <end position="389"/>
    </location>
</feature>
<feature type="region of interest" description="Disordered" evidence="1">
    <location>
        <begin position="616"/>
        <end position="779"/>
    </location>
</feature>
<dbReference type="AlphaFoldDB" id="A0A290ZBU6"/>
<dbReference type="Proteomes" id="UP000218505">
    <property type="component" value="Chromosome"/>
</dbReference>
<organism evidence="2 3">
    <name type="scientific">Actinosynnema pretiosum</name>
    <dbReference type="NCBI Taxonomy" id="42197"/>
    <lineage>
        <taxon>Bacteria</taxon>
        <taxon>Bacillati</taxon>
        <taxon>Actinomycetota</taxon>
        <taxon>Actinomycetes</taxon>
        <taxon>Pseudonocardiales</taxon>
        <taxon>Pseudonocardiaceae</taxon>
        <taxon>Actinosynnema</taxon>
    </lineage>
</organism>
<gene>
    <name evidence="2" type="ORF">CNX65_26830</name>
</gene>
<dbReference type="EMBL" id="CP023445">
    <property type="protein sequence ID" value="ATE56444.1"/>
    <property type="molecule type" value="Genomic_DNA"/>
</dbReference>
<name>A0A290ZBU6_9PSEU</name>
<feature type="compositionally biased region" description="Polar residues" evidence="1">
    <location>
        <begin position="249"/>
        <end position="259"/>
    </location>
</feature>
<evidence type="ECO:0000256" key="1">
    <source>
        <dbReference type="SAM" id="MobiDB-lite"/>
    </source>
</evidence>
<feature type="compositionally biased region" description="Low complexity" evidence="1">
    <location>
        <begin position="141"/>
        <end position="151"/>
    </location>
</feature>
<evidence type="ECO:0000313" key="2">
    <source>
        <dbReference type="EMBL" id="ATE56444.1"/>
    </source>
</evidence>
<feature type="region of interest" description="Disordered" evidence="1">
    <location>
        <begin position="314"/>
        <end position="389"/>
    </location>
</feature>
<protein>
    <submittedName>
        <fullName evidence="2">Uncharacterized protein</fullName>
    </submittedName>
</protein>
<sequence length="808" mass="80515">MLRGEWRGLPPIQRALPEHPLVNPVSSFTGGLTSWRSPAFLAPLGHFVAESEPSGVIGEPPREGVVFSRPWGIPAGVGSAASGTVGTSPATEGLAGDGFTGGGFAESAAATGGTATRAATAAGGTAVQRSVTPEPPPLSPEPVSAEPEPVVRTLGVDRPVPIDVETPASPRTTDPVEPVAQALPLAPQTPNATPEPAVQRVAEAPPAPVSRQFTAPPRAVRSGLGEPLAQRPAETPVMPGFPEAGSAPSEESVSGQPSNGLPVGDSPISDGPTSGGITSVEPTSGGTTGDGPISAGLVGDEPLTGDVVRRAVAPDAVSRVPATVSRSVELPVVPAPAAPTTTVGKSTARALGLGRPRTIQTSTTPARPSAPTAPGAPSTSSAPTTPQQVVQPAVQRLAGGERPVSLTEIVQRSLAADQPAARAVELPAGLPAELPVAPSTPSVPSGTSAPVQRFEQAPVLSLAPGLPQRFVQRQAESTVSGPQPTWSVQGDLAAPSAPAPGPRIPTGIAGLTSMSAIGSTSAPAAGLTSAAGAGGTSAAGAGHMAALGGGIGSVGPSGWSLDPQIAQSLGVSLGEDQHQPGLAVQGYTAPQQGSPAQQALSAQEAFPVQQGFAARPGIGAPQRLPVQTGLPVQSGPAVQLSPAAQSASPSQPAFSAQPGFPAQPEFPPPPGPVAQSVLPAPPNAPAPQPLPLAPAFPAPPPGSAAHPHFAVQRELYDPPPGEPPVPPQAAPPPTPNAPPPGHPEAPTDPSAASAPMTASASTTSAPPATPTPEPEELLKKLYDPLLRRLKAELWLDRERRGSLTDRPR</sequence>
<accession>A0A290ZBU6</accession>
<feature type="compositionally biased region" description="Polar residues" evidence="1">
    <location>
        <begin position="271"/>
        <end position="285"/>
    </location>
</feature>
<proteinExistence type="predicted"/>
<keyword evidence="3" id="KW-1185">Reference proteome</keyword>
<feature type="compositionally biased region" description="Pro residues" evidence="1">
    <location>
        <begin position="679"/>
        <end position="702"/>
    </location>
</feature>
<feature type="compositionally biased region" description="Pro residues" evidence="1">
    <location>
        <begin position="717"/>
        <end position="743"/>
    </location>
</feature>